<dbReference type="EC" id="2.1.1.63" evidence="15"/>
<evidence type="ECO:0000256" key="7">
    <source>
        <dbReference type="ARBA" id="ARBA00022603"/>
    </source>
</evidence>
<evidence type="ECO:0000256" key="13">
    <source>
        <dbReference type="ARBA" id="ARBA00023204"/>
    </source>
</evidence>
<evidence type="ECO:0000256" key="11">
    <source>
        <dbReference type="ARBA" id="ARBA00022833"/>
    </source>
</evidence>
<dbReference type="Gene3D" id="3.30.160.70">
    <property type="entry name" value="Methylated DNA-protein cysteine methyltransferase domain"/>
    <property type="match status" value="1"/>
</dbReference>
<evidence type="ECO:0000259" key="17">
    <source>
        <dbReference type="Pfam" id="PF02870"/>
    </source>
</evidence>
<comment type="function">
    <text evidence="3 15">Involved in the cellular defense against the biological effects of O6-methylguanine (O6-MeG) and O4-methylthymine (O4-MeT) in DNA. Repairs the methylated nucleobase in DNA by stoichiometrically transferring the methyl group to a cysteine residue in the enzyme. This is a suicide reaction: the enzyme is irreversibly inactivated.</text>
</comment>
<dbReference type="SUPFAM" id="SSF53155">
    <property type="entry name" value="Methylated DNA-protein cysteine methyltransferase domain"/>
    <property type="match status" value="1"/>
</dbReference>
<comment type="cofactor">
    <cofactor evidence="2">
        <name>Zn(2+)</name>
        <dbReference type="ChEBI" id="CHEBI:29105"/>
    </cofactor>
</comment>
<dbReference type="Pfam" id="PF01035">
    <property type="entry name" value="DNA_binding_1"/>
    <property type="match status" value="1"/>
</dbReference>
<evidence type="ECO:0000256" key="3">
    <source>
        <dbReference type="ARBA" id="ARBA00003317"/>
    </source>
</evidence>
<name>A0ABU2S7L8_9ACTN</name>
<organism evidence="18 19">
    <name type="scientific">Streptomyces johnsoniae</name>
    <dbReference type="NCBI Taxonomy" id="3075532"/>
    <lineage>
        <taxon>Bacteria</taxon>
        <taxon>Bacillati</taxon>
        <taxon>Actinomycetota</taxon>
        <taxon>Actinomycetes</taxon>
        <taxon>Kitasatosporales</taxon>
        <taxon>Streptomycetaceae</taxon>
        <taxon>Streptomyces</taxon>
    </lineage>
</organism>
<keyword evidence="12" id="KW-0238">DNA-binding</keyword>
<feature type="active site" description="Nucleophile; methyl group acceptor" evidence="15">
    <location>
        <position position="145"/>
    </location>
</feature>
<dbReference type="CDD" id="cd06445">
    <property type="entry name" value="ATase"/>
    <property type="match status" value="1"/>
</dbReference>
<dbReference type="EMBL" id="JAVREV010000011">
    <property type="protein sequence ID" value="MDT0444925.1"/>
    <property type="molecule type" value="Genomic_DNA"/>
</dbReference>
<dbReference type="InterPro" id="IPR036631">
    <property type="entry name" value="MGMT_N_sf"/>
</dbReference>
<dbReference type="GO" id="GO:0003908">
    <property type="term" value="F:methylated-DNA-[protein]-cysteine S-methyltransferase activity"/>
    <property type="evidence" value="ECO:0007669"/>
    <property type="project" value="UniProtKB-EC"/>
</dbReference>
<gene>
    <name evidence="18" type="ORF">RM779_20305</name>
</gene>
<evidence type="ECO:0000256" key="10">
    <source>
        <dbReference type="ARBA" id="ARBA00022763"/>
    </source>
</evidence>
<sequence>MTGETQCAWAVRHSPVGPLLLAATGAGLVTVGFRADEGRIRRALGRLAGELGADPVHDERHPVLSRAAAELDAYFEGRLRAFGLPLDWSLVSGFTRQVLRELAASVPFGSVLEYGELARRVGDPGAARAVGAAMGANPLPVVVPCHRVVAAGGSMGGFSGGLETKRVLLAHEGVLPAPLF</sequence>
<keyword evidence="13 15" id="KW-0234">DNA repair</keyword>
<evidence type="ECO:0000313" key="18">
    <source>
        <dbReference type="EMBL" id="MDT0444925.1"/>
    </source>
</evidence>
<evidence type="ECO:0000256" key="4">
    <source>
        <dbReference type="ARBA" id="ARBA00008711"/>
    </source>
</evidence>
<dbReference type="PANTHER" id="PTHR46460">
    <property type="entry name" value="METHYLATED-DNA--PROTEIN-CYSTEINE METHYLTRANSFERASE"/>
    <property type="match status" value="1"/>
</dbReference>
<evidence type="ECO:0000259" key="16">
    <source>
        <dbReference type="Pfam" id="PF01035"/>
    </source>
</evidence>
<keyword evidence="6" id="KW-0597">Phosphoprotein</keyword>
<reference evidence="19" key="1">
    <citation type="submission" date="2023-07" db="EMBL/GenBank/DDBJ databases">
        <title>30 novel species of actinomycetes from the DSMZ collection.</title>
        <authorList>
            <person name="Nouioui I."/>
        </authorList>
    </citation>
    <scope>NUCLEOTIDE SEQUENCE [LARGE SCALE GENOMIC DNA]</scope>
    <source>
        <strain evidence="19">DSM 41886</strain>
    </source>
</reference>
<dbReference type="Gene3D" id="1.10.10.10">
    <property type="entry name" value="Winged helix-like DNA-binding domain superfamily/Winged helix DNA-binding domain"/>
    <property type="match status" value="1"/>
</dbReference>
<feature type="domain" description="Methylated-DNA-[protein]-cysteine S-methyltransferase DNA binding" evidence="16">
    <location>
        <begin position="94"/>
        <end position="174"/>
    </location>
</feature>
<dbReference type="InterPro" id="IPR008332">
    <property type="entry name" value="MethylG_MeTrfase_N"/>
</dbReference>
<comment type="similarity">
    <text evidence="4 15">Belongs to the MGMT family.</text>
</comment>
<evidence type="ECO:0000256" key="14">
    <source>
        <dbReference type="ARBA" id="ARBA00049348"/>
    </source>
</evidence>
<evidence type="ECO:0000256" key="12">
    <source>
        <dbReference type="ARBA" id="ARBA00023125"/>
    </source>
</evidence>
<dbReference type="SUPFAM" id="SSF46767">
    <property type="entry name" value="Methylated DNA-protein cysteine methyltransferase, C-terminal domain"/>
    <property type="match status" value="1"/>
</dbReference>
<keyword evidence="11" id="KW-0862">Zinc</keyword>
<dbReference type="InterPro" id="IPR036388">
    <property type="entry name" value="WH-like_DNA-bd_sf"/>
</dbReference>
<dbReference type="InterPro" id="IPR014048">
    <property type="entry name" value="MethylDNA_cys_MeTrfase_DNA-bd"/>
</dbReference>
<keyword evidence="10 15" id="KW-0227">DNA damage</keyword>
<accession>A0ABU2S7L8</accession>
<dbReference type="InterPro" id="IPR001497">
    <property type="entry name" value="MethylDNA_cys_MeTrfase_AS"/>
</dbReference>
<comment type="subcellular location">
    <subcellularLocation>
        <location evidence="15">Cytoplasm</location>
    </subcellularLocation>
</comment>
<dbReference type="HAMAP" id="MF_00772">
    <property type="entry name" value="OGT"/>
    <property type="match status" value="1"/>
</dbReference>
<evidence type="ECO:0000256" key="1">
    <source>
        <dbReference type="ARBA" id="ARBA00001286"/>
    </source>
</evidence>
<comment type="caution">
    <text evidence="18">The sequence shown here is derived from an EMBL/GenBank/DDBJ whole genome shotgun (WGS) entry which is preliminary data.</text>
</comment>
<dbReference type="PANTHER" id="PTHR46460:SF1">
    <property type="entry name" value="METHYLATED-DNA--PROTEIN-CYSTEINE METHYLTRANSFERASE"/>
    <property type="match status" value="1"/>
</dbReference>
<evidence type="ECO:0000256" key="15">
    <source>
        <dbReference type="HAMAP-Rule" id="MF_00772"/>
    </source>
</evidence>
<keyword evidence="8 15" id="KW-0808">Transferase</keyword>
<evidence type="ECO:0000256" key="9">
    <source>
        <dbReference type="ARBA" id="ARBA00022723"/>
    </source>
</evidence>
<dbReference type="GO" id="GO:0032259">
    <property type="term" value="P:methylation"/>
    <property type="evidence" value="ECO:0007669"/>
    <property type="project" value="UniProtKB-KW"/>
</dbReference>
<protein>
    <recommendedName>
        <fullName evidence="15">Methylated-DNA--protein-cysteine methyltransferase</fullName>
        <ecNumber evidence="15">2.1.1.63</ecNumber>
    </recommendedName>
    <alternativeName>
        <fullName evidence="15">6-O-methylguanine-DNA methyltransferase</fullName>
        <shortName evidence="15">MGMT</shortName>
    </alternativeName>
    <alternativeName>
        <fullName evidence="15">O-6-methylguanine-DNA-alkyltransferase</fullName>
    </alternativeName>
</protein>
<keyword evidence="5 15" id="KW-0963">Cytoplasm</keyword>
<evidence type="ECO:0000313" key="19">
    <source>
        <dbReference type="Proteomes" id="UP001183615"/>
    </source>
</evidence>
<keyword evidence="9" id="KW-0479">Metal-binding</keyword>
<evidence type="ECO:0000256" key="5">
    <source>
        <dbReference type="ARBA" id="ARBA00022490"/>
    </source>
</evidence>
<feature type="domain" description="Methylguanine DNA methyltransferase ribonuclease-like" evidence="17">
    <location>
        <begin position="9"/>
        <end position="87"/>
    </location>
</feature>
<evidence type="ECO:0000256" key="2">
    <source>
        <dbReference type="ARBA" id="ARBA00001947"/>
    </source>
</evidence>
<evidence type="ECO:0000256" key="8">
    <source>
        <dbReference type="ARBA" id="ARBA00022679"/>
    </source>
</evidence>
<dbReference type="Pfam" id="PF02870">
    <property type="entry name" value="Methyltransf_1N"/>
    <property type="match status" value="1"/>
</dbReference>
<dbReference type="PROSITE" id="PS00374">
    <property type="entry name" value="MGMT"/>
    <property type="match status" value="1"/>
</dbReference>
<dbReference type="Proteomes" id="UP001183615">
    <property type="component" value="Unassembled WGS sequence"/>
</dbReference>
<comment type="miscellaneous">
    <text evidence="15">This enzyme catalyzes only one turnover and therefore is not strictly catalytic. According to one definition, an enzyme is a biocatalyst that acts repeatedly and over many reaction cycles.</text>
</comment>
<dbReference type="InterPro" id="IPR023546">
    <property type="entry name" value="MGMT"/>
</dbReference>
<keyword evidence="7 15" id="KW-0489">Methyltransferase</keyword>
<dbReference type="InterPro" id="IPR036217">
    <property type="entry name" value="MethylDNA_cys_MeTrfase_DNAb"/>
</dbReference>
<keyword evidence="19" id="KW-1185">Reference proteome</keyword>
<dbReference type="NCBIfam" id="TIGR00589">
    <property type="entry name" value="ogt"/>
    <property type="match status" value="1"/>
</dbReference>
<dbReference type="RefSeq" id="WP_311619158.1">
    <property type="nucleotide sequence ID" value="NZ_JAVREV010000011.1"/>
</dbReference>
<proteinExistence type="inferred from homology"/>
<comment type="catalytic activity">
    <reaction evidence="1 15">
        <text>a 4-O-methyl-thymidine in DNA + L-cysteinyl-[protein] = a thymidine in DNA + S-methyl-L-cysteinyl-[protein]</text>
        <dbReference type="Rhea" id="RHEA:53428"/>
        <dbReference type="Rhea" id="RHEA-COMP:10131"/>
        <dbReference type="Rhea" id="RHEA-COMP:10132"/>
        <dbReference type="Rhea" id="RHEA-COMP:13555"/>
        <dbReference type="Rhea" id="RHEA-COMP:13556"/>
        <dbReference type="ChEBI" id="CHEBI:29950"/>
        <dbReference type="ChEBI" id="CHEBI:82612"/>
        <dbReference type="ChEBI" id="CHEBI:137386"/>
        <dbReference type="ChEBI" id="CHEBI:137387"/>
        <dbReference type="EC" id="2.1.1.63"/>
    </reaction>
</comment>
<evidence type="ECO:0000256" key="6">
    <source>
        <dbReference type="ARBA" id="ARBA00022553"/>
    </source>
</evidence>
<comment type="catalytic activity">
    <reaction evidence="14 15">
        <text>a 6-O-methyl-2'-deoxyguanosine in DNA + L-cysteinyl-[protein] = S-methyl-L-cysteinyl-[protein] + a 2'-deoxyguanosine in DNA</text>
        <dbReference type="Rhea" id="RHEA:24000"/>
        <dbReference type="Rhea" id="RHEA-COMP:10131"/>
        <dbReference type="Rhea" id="RHEA-COMP:10132"/>
        <dbReference type="Rhea" id="RHEA-COMP:11367"/>
        <dbReference type="Rhea" id="RHEA-COMP:11368"/>
        <dbReference type="ChEBI" id="CHEBI:29950"/>
        <dbReference type="ChEBI" id="CHEBI:82612"/>
        <dbReference type="ChEBI" id="CHEBI:85445"/>
        <dbReference type="ChEBI" id="CHEBI:85448"/>
        <dbReference type="EC" id="2.1.1.63"/>
    </reaction>
</comment>